<reference evidence="2" key="1">
    <citation type="journal article" date="2013" name="Genome Announc.">
        <title>Draft genome sequence of the grapevine dieback fungus Eutypa lata UCR-EL1.</title>
        <authorList>
            <person name="Blanco-Ulate B."/>
            <person name="Rolshausen P.E."/>
            <person name="Cantu D."/>
        </authorList>
    </citation>
    <scope>NUCLEOTIDE SEQUENCE [LARGE SCALE GENOMIC DNA]</scope>
    <source>
        <strain evidence="2">UCR-EL1</strain>
    </source>
</reference>
<keyword evidence="2" id="KW-1185">Reference proteome</keyword>
<dbReference type="Proteomes" id="UP000012174">
    <property type="component" value="Unassembled WGS sequence"/>
</dbReference>
<evidence type="ECO:0000313" key="1">
    <source>
        <dbReference type="EMBL" id="EMR61371.1"/>
    </source>
</evidence>
<organism evidence="1 2">
    <name type="scientific">Eutypa lata (strain UCR-EL1)</name>
    <name type="common">Grapevine dieback disease fungus</name>
    <name type="synonym">Eutypa armeniacae</name>
    <dbReference type="NCBI Taxonomy" id="1287681"/>
    <lineage>
        <taxon>Eukaryota</taxon>
        <taxon>Fungi</taxon>
        <taxon>Dikarya</taxon>
        <taxon>Ascomycota</taxon>
        <taxon>Pezizomycotina</taxon>
        <taxon>Sordariomycetes</taxon>
        <taxon>Xylariomycetidae</taxon>
        <taxon>Xylariales</taxon>
        <taxon>Diatrypaceae</taxon>
        <taxon>Eutypa</taxon>
    </lineage>
</organism>
<name>M7SUT6_EUTLA</name>
<dbReference type="KEGG" id="ela:UCREL1_11704"/>
<sequence>MASYHRVLDVFDRSVNDKSLECDYDIHPWEILINGERWAGKIRLIGFVDVFFLICYSANARFEKGIIMYKNDDAIRGILESANVDASKVGLKVVNSGEMKNDPSIRERYFSFISQPINYVITSLGHEVGLKTEYPKSSLVKYEIKMLKSKNKVMKKRIRRGVAQHSLMDLMHDAIRLGIITHAEMTSQLLANFFVGSATDDAMRKYLDTLGTASQPSGVALSNEGR</sequence>
<dbReference type="HOGENOM" id="CLU_084238_0_0_1"/>
<dbReference type="EMBL" id="KB707642">
    <property type="protein sequence ID" value="EMR61371.1"/>
    <property type="molecule type" value="Genomic_DNA"/>
</dbReference>
<protein>
    <submittedName>
        <fullName evidence="1">Uncharacterized protein</fullName>
    </submittedName>
</protein>
<dbReference type="OMA" id="LFDLMHD"/>
<proteinExistence type="predicted"/>
<dbReference type="OrthoDB" id="5227693at2759"/>
<gene>
    <name evidence="1" type="ORF">UCREL1_11704</name>
</gene>
<dbReference type="AlphaFoldDB" id="M7SUT6"/>
<evidence type="ECO:0000313" key="2">
    <source>
        <dbReference type="Proteomes" id="UP000012174"/>
    </source>
</evidence>
<dbReference type="eggNOG" id="ENOG502SAWX">
    <property type="taxonomic scope" value="Eukaryota"/>
</dbReference>
<accession>M7SUT6</accession>